<evidence type="ECO:0000313" key="4">
    <source>
        <dbReference type="Proteomes" id="UP000182783"/>
    </source>
</evidence>
<organism evidence="2 4">
    <name type="scientific">Paenibacillus jilunlii</name>
    <dbReference type="NCBI Taxonomy" id="682956"/>
    <lineage>
        <taxon>Bacteria</taxon>
        <taxon>Bacillati</taxon>
        <taxon>Bacillota</taxon>
        <taxon>Bacilli</taxon>
        <taxon>Bacillales</taxon>
        <taxon>Paenibacillaceae</taxon>
        <taxon>Paenibacillus</taxon>
    </lineage>
</organism>
<gene>
    <name evidence="1" type="ORF">AML91_14420</name>
    <name evidence="2" type="ORF">SAMN05216191_102409</name>
</gene>
<reference evidence="1 3" key="1">
    <citation type="submission" date="2015-08" db="EMBL/GenBank/DDBJ databases">
        <title>Genome of Paenibacillus jilunlii.</title>
        <authorList>
            <person name="Sant'Anna F.H."/>
            <person name="Ambrosini A."/>
            <person name="Souza R."/>
            <person name="Bach E."/>
            <person name="Fernandes G."/>
            <person name="Balsanelli E."/>
            <person name="Baura V.A."/>
            <person name="Pedrosa F.O."/>
            <person name="Souza E.M."/>
            <person name="Passaglia L."/>
        </authorList>
    </citation>
    <scope>NUCLEOTIDE SEQUENCE [LARGE SCALE GENOMIC DNA]</scope>
    <source>
        <strain evidence="1 3">DSM 23019</strain>
    </source>
</reference>
<dbReference type="EMBL" id="FNGM01000002">
    <property type="protein sequence ID" value="SDL34757.1"/>
    <property type="molecule type" value="Genomic_DNA"/>
</dbReference>
<evidence type="ECO:0000313" key="1">
    <source>
        <dbReference type="EMBL" id="KWX74832.1"/>
    </source>
</evidence>
<reference evidence="2 4" key="2">
    <citation type="submission" date="2016-10" db="EMBL/GenBank/DDBJ databases">
        <authorList>
            <person name="de Groot N.N."/>
        </authorList>
    </citation>
    <scope>NUCLEOTIDE SEQUENCE [LARGE SCALE GENOMIC DNA]</scope>
    <source>
        <strain evidence="2 4">CGMCC 1.10239</strain>
    </source>
</reference>
<evidence type="ECO:0000313" key="2">
    <source>
        <dbReference type="EMBL" id="SDL34757.1"/>
    </source>
</evidence>
<dbReference type="AlphaFoldDB" id="A0A1G9JAX3"/>
<dbReference type="EMBL" id="LIPY01000113">
    <property type="protein sequence ID" value="KWX74832.1"/>
    <property type="molecule type" value="Genomic_DNA"/>
</dbReference>
<dbReference type="InterPro" id="IPR027417">
    <property type="entry name" value="P-loop_NTPase"/>
</dbReference>
<sequence length="895" mass="101873">MNIRLMLDTEKFTAKPTKDQAGKIVNRITQHQASVTLELLAQAITEGRTHTPATFQPPYGTYGAARKNNECWSSQQIFELDFDEGLSVQQFMLLCNEYSIQPSIVYHTFSSSPEQEKFRVIFTLEQPVTDYRTRGVIQIALMRLFPQCDSVCSDAARHFYGGPDIVVFNNEARLDIQTLIQGYCFAEDNNGNATRNIRSFCQQTGLNMVNGLPAIAFGPTEKMTETPPTLLLYNYRAGDKNVILEFSVSEAEMRSSVKTGKRQPKYNIEQIKTKVRTNVRRRFDFDSLYERCPLYQELLDGNRRLSHPERFGITTNLVNVEGGESRFAQGLSSREDYHIEKGLYEFRYAARQGYSPMACESFCPYSGTCSHKNVMLQQTDCKRCETRRVSTSLDKSLEDAEFELMDAFEKAKTSETGLVHVIKAPTGIGKTKLYTECDLENTMIVVPTHKLREEVAQKLLENGVKFCNVIERPQLDDQEKERLIQSYTKIGAYHEAGKVFQGYVFQAKLMQGKRQPLSACQQQAILYQEAVDQIHNGTAQTILCTHDRLPYIRTKNISTVIVDEDIMRTAVMKSGRAYMNDFQHFLSYILISNELTSTQKTTLSQQFQAVIKDLENATPHRVTPVGTYSFDTKLIAKVIKNHSDSLQSNMLEFLQSNCNFIKSADGKSFDYRVKRADTVFSKDKNFIVLSATCSEYLYSVLLKERLRFHDIGIVEHKGKIEQYIKNGYSRASIKKNPEKAFAEISEKVGSLPTFFYKGATVTEEYVKLAQKYNINVVGYFGNTAGYDGFKGQDIAVVGTPHVTNNEYLLTAACLGYMAGLSDQTAQYRLTERNGYEFWFNTFENELIREIQLWEIETELIQAVGRARAIRENCSVLILSNYPIPGARIKELGEEV</sequence>
<dbReference type="Proteomes" id="UP000070252">
    <property type="component" value="Unassembled WGS sequence"/>
</dbReference>
<proteinExistence type="predicted"/>
<dbReference type="SUPFAM" id="SSF52540">
    <property type="entry name" value="P-loop containing nucleoside triphosphate hydrolases"/>
    <property type="match status" value="1"/>
</dbReference>
<keyword evidence="3" id="KW-1185">Reference proteome</keyword>
<name>A0A1G9JAX3_9BACL</name>
<dbReference type="OrthoDB" id="581132at2"/>
<dbReference type="RefSeq" id="WP_062523638.1">
    <property type="nucleotide sequence ID" value="NZ_CP048429.1"/>
</dbReference>
<evidence type="ECO:0000313" key="3">
    <source>
        <dbReference type="Proteomes" id="UP000070252"/>
    </source>
</evidence>
<dbReference type="Proteomes" id="UP000182783">
    <property type="component" value="Unassembled WGS sequence"/>
</dbReference>
<protein>
    <recommendedName>
        <fullName evidence="5">Helicase ATP-binding domain-containing protein</fullName>
    </recommendedName>
</protein>
<evidence type="ECO:0008006" key="5">
    <source>
        <dbReference type="Google" id="ProtNLM"/>
    </source>
</evidence>
<accession>A0A1G9JAX3</accession>